<dbReference type="PANTHER" id="PTHR43133">
    <property type="entry name" value="RNA POLYMERASE ECF-TYPE SIGMA FACTO"/>
    <property type="match status" value="1"/>
</dbReference>
<dbReference type="SUPFAM" id="SSF88946">
    <property type="entry name" value="Sigma2 domain of RNA polymerase sigma factors"/>
    <property type="match status" value="1"/>
</dbReference>
<dbReference type="Gene3D" id="1.10.10.10">
    <property type="entry name" value="Winged helix-like DNA-binding domain superfamily/Winged helix DNA-binding domain"/>
    <property type="match status" value="1"/>
</dbReference>
<dbReference type="NCBIfam" id="TIGR02937">
    <property type="entry name" value="sigma70-ECF"/>
    <property type="match status" value="1"/>
</dbReference>
<dbReference type="GO" id="GO:0006352">
    <property type="term" value="P:DNA-templated transcription initiation"/>
    <property type="evidence" value="ECO:0007669"/>
    <property type="project" value="InterPro"/>
</dbReference>
<dbReference type="SUPFAM" id="SSF88659">
    <property type="entry name" value="Sigma3 and sigma4 domains of RNA polymerase sigma factors"/>
    <property type="match status" value="1"/>
</dbReference>
<gene>
    <name evidence="7" type="ORF">FOM92_10070</name>
</gene>
<evidence type="ECO:0000256" key="2">
    <source>
        <dbReference type="ARBA" id="ARBA00023015"/>
    </source>
</evidence>
<dbReference type="CDD" id="cd06171">
    <property type="entry name" value="Sigma70_r4"/>
    <property type="match status" value="1"/>
</dbReference>
<keyword evidence="8" id="KW-1185">Reference proteome</keyword>
<dbReference type="InterPro" id="IPR007627">
    <property type="entry name" value="RNA_pol_sigma70_r2"/>
</dbReference>
<evidence type="ECO:0000256" key="1">
    <source>
        <dbReference type="ARBA" id="ARBA00010641"/>
    </source>
</evidence>
<keyword evidence="3" id="KW-0731">Sigma factor</keyword>
<dbReference type="InterPro" id="IPR013325">
    <property type="entry name" value="RNA_pol_sigma_r2"/>
</dbReference>
<dbReference type="OrthoDB" id="9797134at2"/>
<comment type="similarity">
    <text evidence="1">Belongs to the sigma-70 factor family. ECF subfamily.</text>
</comment>
<evidence type="ECO:0000256" key="3">
    <source>
        <dbReference type="ARBA" id="ARBA00023082"/>
    </source>
</evidence>
<dbReference type="PANTHER" id="PTHR43133:SF25">
    <property type="entry name" value="RNA POLYMERASE SIGMA FACTOR RFAY-RELATED"/>
    <property type="match status" value="1"/>
</dbReference>
<protein>
    <submittedName>
        <fullName evidence="7">Sigma-70 family RNA polymerase sigma factor</fullName>
    </submittedName>
</protein>
<name>A0A553WD17_9SPHN</name>
<dbReference type="InterPro" id="IPR013324">
    <property type="entry name" value="RNA_pol_sigma_r3/r4-like"/>
</dbReference>
<dbReference type="GO" id="GO:0016987">
    <property type="term" value="F:sigma factor activity"/>
    <property type="evidence" value="ECO:0007669"/>
    <property type="project" value="UniProtKB-KW"/>
</dbReference>
<keyword evidence="2" id="KW-0805">Transcription regulation</keyword>
<dbReference type="InterPro" id="IPR014284">
    <property type="entry name" value="RNA_pol_sigma-70_dom"/>
</dbReference>
<sequence length="145" mass="16049">MALTGNNDSCDDLLQETVERALTRIEQWQEGTSLESWMFRIAQNLHIDAVRKGARRGQKVDIDELAGLSGEDGRTIVETRSELAHAQKAMAALPDEQRIVLALVVIDGRSYKEVADILDLPMGTVMSRVSRARQAIDLYLNGKAA</sequence>
<evidence type="ECO:0000256" key="4">
    <source>
        <dbReference type="ARBA" id="ARBA00023163"/>
    </source>
</evidence>
<dbReference type="Pfam" id="PF08281">
    <property type="entry name" value="Sigma70_r4_2"/>
    <property type="match status" value="1"/>
</dbReference>
<comment type="caution">
    <text evidence="7">The sequence shown here is derived from an EMBL/GenBank/DDBJ whole genome shotgun (WGS) entry which is preliminary data.</text>
</comment>
<keyword evidence="4" id="KW-0804">Transcription</keyword>
<dbReference type="InterPro" id="IPR013249">
    <property type="entry name" value="RNA_pol_sigma70_r4_t2"/>
</dbReference>
<evidence type="ECO:0000313" key="8">
    <source>
        <dbReference type="Proteomes" id="UP000320160"/>
    </source>
</evidence>
<evidence type="ECO:0000259" key="5">
    <source>
        <dbReference type="Pfam" id="PF04542"/>
    </source>
</evidence>
<evidence type="ECO:0000313" key="7">
    <source>
        <dbReference type="EMBL" id="TSB02585.1"/>
    </source>
</evidence>
<dbReference type="EMBL" id="VKKU01000002">
    <property type="protein sequence ID" value="TSB02585.1"/>
    <property type="molecule type" value="Genomic_DNA"/>
</dbReference>
<proteinExistence type="inferred from homology"/>
<dbReference type="Gene3D" id="1.10.1740.10">
    <property type="match status" value="1"/>
</dbReference>
<dbReference type="AlphaFoldDB" id="A0A553WD17"/>
<evidence type="ECO:0000259" key="6">
    <source>
        <dbReference type="Pfam" id="PF08281"/>
    </source>
</evidence>
<dbReference type="Proteomes" id="UP000320160">
    <property type="component" value="Unassembled WGS sequence"/>
</dbReference>
<dbReference type="Pfam" id="PF04542">
    <property type="entry name" value="Sigma70_r2"/>
    <property type="match status" value="1"/>
</dbReference>
<accession>A0A553WD17</accession>
<feature type="domain" description="RNA polymerase sigma-70 region 2" evidence="5">
    <location>
        <begin position="3"/>
        <end position="55"/>
    </location>
</feature>
<organism evidence="7 8">
    <name type="scientific">Sphingorhabdus contaminans</name>
    <dbReference type="NCBI Taxonomy" id="1343899"/>
    <lineage>
        <taxon>Bacteria</taxon>
        <taxon>Pseudomonadati</taxon>
        <taxon>Pseudomonadota</taxon>
        <taxon>Alphaproteobacteria</taxon>
        <taxon>Sphingomonadales</taxon>
        <taxon>Sphingomonadaceae</taxon>
        <taxon>Sphingorhabdus</taxon>
    </lineage>
</organism>
<reference evidence="7 8" key="1">
    <citation type="submission" date="2019-07" db="EMBL/GenBank/DDBJ databases">
        <authorList>
            <person name="Park M."/>
        </authorList>
    </citation>
    <scope>NUCLEOTIDE SEQUENCE [LARGE SCALE GENOMIC DNA]</scope>
    <source>
        <strain evidence="7 8">KCTC32445</strain>
    </source>
</reference>
<dbReference type="InterPro" id="IPR039425">
    <property type="entry name" value="RNA_pol_sigma-70-like"/>
</dbReference>
<dbReference type="GO" id="GO:0003677">
    <property type="term" value="F:DNA binding"/>
    <property type="evidence" value="ECO:0007669"/>
    <property type="project" value="InterPro"/>
</dbReference>
<feature type="domain" description="RNA polymerase sigma factor 70 region 4 type 2" evidence="6">
    <location>
        <begin position="87"/>
        <end position="135"/>
    </location>
</feature>
<dbReference type="InterPro" id="IPR036388">
    <property type="entry name" value="WH-like_DNA-bd_sf"/>
</dbReference>